<dbReference type="PROSITE" id="PS51257">
    <property type="entry name" value="PROKAR_LIPOPROTEIN"/>
    <property type="match status" value="1"/>
</dbReference>
<dbReference type="SUPFAM" id="SSF50494">
    <property type="entry name" value="Trypsin-like serine proteases"/>
    <property type="match status" value="1"/>
</dbReference>
<feature type="domain" description="PDZ" evidence="4">
    <location>
        <begin position="281"/>
        <end position="380"/>
    </location>
</feature>
<evidence type="ECO:0000259" key="4">
    <source>
        <dbReference type="SMART" id="SM00228"/>
    </source>
</evidence>
<feature type="chain" id="PRO_5006632946" evidence="3">
    <location>
        <begin position="26"/>
        <end position="394"/>
    </location>
</feature>
<dbReference type="Gene3D" id="2.30.42.10">
    <property type="match status" value="1"/>
</dbReference>
<organism evidence="5">
    <name type="scientific">Longilinea arvoryzae</name>
    <dbReference type="NCBI Taxonomy" id="360412"/>
    <lineage>
        <taxon>Bacteria</taxon>
        <taxon>Bacillati</taxon>
        <taxon>Chloroflexota</taxon>
        <taxon>Anaerolineae</taxon>
        <taxon>Anaerolineales</taxon>
        <taxon>Anaerolineaceae</taxon>
        <taxon>Longilinea</taxon>
    </lineage>
</organism>
<evidence type="ECO:0000256" key="1">
    <source>
        <dbReference type="ARBA" id="ARBA00022670"/>
    </source>
</evidence>
<dbReference type="SMART" id="SM00228">
    <property type="entry name" value="PDZ"/>
    <property type="match status" value="1"/>
</dbReference>
<name>A0A0S7BHI3_9CHLR</name>
<evidence type="ECO:0000313" key="5">
    <source>
        <dbReference type="EMBL" id="GAP13313.1"/>
    </source>
</evidence>
<dbReference type="InterPro" id="IPR001940">
    <property type="entry name" value="Peptidase_S1C"/>
</dbReference>
<dbReference type="SUPFAM" id="SSF50156">
    <property type="entry name" value="PDZ domain-like"/>
    <property type="match status" value="1"/>
</dbReference>
<evidence type="ECO:0000256" key="2">
    <source>
        <dbReference type="ARBA" id="ARBA00022801"/>
    </source>
</evidence>
<dbReference type="Pfam" id="PF13180">
    <property type="entry name" value="PDZ_2"/>
    <property type="match status" value="1"/>
</dbReference>
<dbReference type="InterPro" id="IPR001478">
    <property type="entry name" value="PDZ"/>
</dbReference>
<dbReference type="EMBL" id="DF967972">
    <property type="protein sequence ID" value="GAP13313.1"/>
    <property type="molecule type" value="Genomic_DNA"/>
</dbReference>
<keyword evidence="6" id="KW-1185">Reference proteome</keyword>
<dbReference type="InterPro" id="IPR051201">
    <property type="entry name" value="Chloro_Bact_Ser_Proteases"/>
</dbReference>
<proteinExistence type="predicted"/>
<dbReference type="Gene3D" id="2.40.10.120">
    <property type="match status" value="1"/>
</dbReference>
<reference evidence="5" key="1">
    <citation type="submission" date="2015-07" db="EMBL/GenBank/DDBJ databases">
        <title>Draft Genome Sequences of Anaerolinea thermolimosa IMO-1, Bellilinea caldifistulae GOMI-1, Leptolinea tardivitalis YMTK-2, Levilinea saccharolytica KIBI-1,Longilinea arvoryzae KOME-1, Previously Described as Members of the Anaerolineaceae (Chloroflexi).</title>
        <authorList>
            <person name="Sekiguchi Y."/>
            <person name="Ohashi A."/>
            <person name="Matsuura N."/>
            <person name="Tourlousse M.D."/>
        </authorList>
    </citation>
    <scope>NUCLEOTIDE SEQUENCE [LARGE SCALE GENOMIC DNA]</scope>
    <source>
        <strain evidence="5">KOME-1</strain>
    </source>
</reference>
<dbReference type="PANTHER" id="PTHR43343">
    <property type="entry name" value="PEPTIDASE S12"/>
    <property type="match status" value="1"/>
</dbReference>
<dbReference type="GO" id="GO:0004252">
    <property type="term" value="F:serine-type endopeptidase activity"/>
    <property type="evidence" value="ECO:0007669"/>
    <property type="project" value="InterPro"/>
</dbReference>
<dbReference type="STRING" id="360412.LARV_01066"/>
<feature type="signal peptide" evidence="3">
    <location>
        <begin position="1"/>
        <end position="25"/>
    </location>
</feature>
<dbReference type="RefSeq" id="WP_075072659.1">
    <property type="nucleotide sequence ID" value="NZ_DF967972.1"/>
</dbReference>
<sequence length="394" mass="40424">MKQKLTFISILLVILLAACAPAQTAATTLPVIATTTTPIASSSTVQQVEYSPVVSVDSALLATVQSDFEQIYKNVNPSVVNIQVTENTGYGSSSGEGSGFVWDTQGHIVTNNHVVENASAITVTFADGATLDAKLVGADPESDLAVIQVDASAAELRPVTLADSQAAQVGDLVIAIGNPYGLSGTMTQGIISALSRSLTVDQSNAYTTGSYTIPDIIQTDAAINPGNSGGVLVDVQGQVVGVTAAIQSTSGSNSGIGFVIPSHIVEQVVPTLITDGSYAHPRLGISGATLTPSLAQQAGLSEDLVGILVVTVTPNSPADKAGLVATTQQYTRSGQMTVSGGDVITAIDGQAVKTFDELTSYLFNSTQVGQTVQLTILRNGVEKTVQITLEATSN</sequence>
<dbReference type="PRINTS" id="PR00834">
    <property type="entry name" value="PROTEASES2C"/>
</dbReference>
<evidence type="ECO:0000256" key="3">
    <source>
        <dbReference type="SAM" id="SignalP"/>
    </source>
</evidence>
<dbReference type="CDD" id="cd06779">
    <property type="entry name" value="cpPDZ_Deg_HtrA-like"/>
    <property type="match status" value="1"/>
</dbReference>
<dbReference type="AlphaFoldDB" id="A0A0S7BHI3"/>
<dbReference type="GO" id="GO:0006508">
    <property type="term" value="P:proteolysis"/>
    <property type="evidence" value="ECO:0007669"/>
    <property type="project" value="UniProtKB-KW"/>
</dbReference>
<gene>
    <name evidence="5" type="ORF">LARV_01066</name>
</gene>
<dbReference type="InterPro" id="IPR036034">
    <property type="entry name" value="PDZ_sf"/>
</dbReference>
<dbReference type="Proteomes" id="UP000055060">
    <property type="component" value="Unassembled WGS sequence"/>
</dbReference>
<keyword evidence="1 5" id="KW-0645">Protease</keyword>
<keyword evidence="2" id="KW-0378">Hydrolase</keyword>
<protein>
    <submittedName>
        <fullName evidence="5">Trypsin-like serine protease, typically periplasmic, contain C-terminal PDZ domain</fullName>
    </submittedName>
</protein>
<accession>A0A0S7BHI3</accession>
<keyword evidence="3" id="KW-0732">Signal</keyword>
<dbReference type="PANTHER" id="PTHR43343:SF3">
    <property type="entry name" value="PROTEASE DO-LIKE 8, CHLOROPLASTIC"/>
    <property type="match status" value="1"/>
</dbReference>
<evidence type="ECO:0000313" key="6">
    <source>
        <dbReference type="Proteomes" id="UP000055060"/>
    </source>
</evidence>
<dbReference type="Pfam" id="PF13365">
    <property type="entry name" value="Trypsin_2"/>
    <property type="match status" value="1"/>
</dbReference>
<dbReference type="InterPro" id="IPR009003">
    <property type="entry name" value="Peptidase_S1_PA"/>
</dbReference>